<dbReference type="Proteomes" id="UP000287394">
    <property type="component" value="Chromosome"/>
</dbReference>
<proteinExistence type="predicted"/>
<evidence type="ECO:0000313" key="2">
    <source>
        <dbReference type="Proteomes" id="UP000287394"/>
    </source>
</evidence>
<dbReference type="EMBL" id="AP025739">
    <property type="protein sequence ID" value="BDI34116.1"/>
    <property type="molecule type" value="Genomic_DNA"/>
</dbReference>
<dbReference type="KEGG" id="ccot:CCAX7_61670"/>
<gene>
    <name evidence="1" type="ORF">CCAX7_61670</name>
</gene>
<evidence type="ECO:0000313" key="1">
    <source>
        <dbReference type="EMBL" id="BDI34116.1"/>
    </source>
</evidence>
<protein>
    <submittedName>
        <fullName evidence="1">Uncharacterized protein</fullName>
    </submittedName>
</protein>
<reference evidence="1 2" key="1">
    <citation type="journal article" date="2019" name="Int. J. Syst. Evol. Microbiol.">
        <title>Capsulimonas corticalis gen. nov., sp. nov., an aerobic capsulated bacterium, of a novel bacterial order, Capsulimonadales ord. nov., of the class Armatimonadia of the phylum Armatimonadetes.</title>
        <authorList>
            <person name="Li J."/>
            <person name="Kudo C."/>
            <person name="Tonouchi A."/>
        </authorList>
    </citation>
    <scope>NUCLEOTIDE SEQUENCE [LARGE SCALE GENOMIC DNA]</scope>
    <source>
        <strain evidence="1 2">AX-7</strain>
    </source>
</reference>
<sequence length="163" mass="17265">MPTPASAVPTPSATGSHANTYDATDIGLTFTYPNGWFASEDSASQRINIANAQGAFNLENRPSSYELVWLSAAPYETSVEAEAHTKAGAPDCCTTSGSPIEVTSGTIVARSLVINTYKFQGTIQAYWSSTYGKRYSASIMSPGPQKDEIAILKSILATISVSQ</sequence>
<accession>A0A402CWC7</accession>
<keyword evidence="2" id="KW-1185">Reference proteome</keyword>
<name>A0A402CWC7_9BACT</name>
<dbReference type="AlphaFoldDB" id="A0A402CWC7"/>
<organism evidence="1 2">
    <name type="scientific">Capsulimonas corticalis</name>
    <dbReference type="NCBI Taxonomy" id="2219043"/>
    <lineage>
        <taxon>Bacteria</taxon>
        <taxon>Bacillati</taxon>
        <taxon>Armatimonadota</taxon>
        <taxon>Armatimonadia</taxon>
        <taxon>Capsulimonadales</taxon>
        <taxon>Capsulimonadaceae</taxon>
        <taxon>Capsulimonas</taxon>
    </lineage>
</organism>